<reference evidence="1 2" key="1">
    <citation type="submission" date="2013-08" db="EMBL/GenBank/DDBJ databases">
        <authorList>
            <consortium name="DOE Joint Genome Institute"/>
            <person name="Klenk H.-P."/>
            <person name="Huntemann M."/>
            <person name="Han J."/>
            <person name="Chen A."/>
            <person name="Kyrpides N."/>
            <person name="Mavromatis K."/>
            <person name="Markowitz V."/>
            <person name="Palaniappan K."/>
            <person name="Ivanova N."/>
            <person name="Schaumberg A."/>
            <person name="Pati A."/>
            <person name="Liolios K."/>
            <person name="Nordberg H.P."/>
            <person name="Cantor M.N."/>
            <person name="Hua S.X."/>
            <person name="Woyke T."/>
        </authorList>
    </citation>
    <scope>NUCLEOTIDE SEQUENCE [LARGE SCALE GENOMIC DNA]</scope>
    <source>
        <strain evidence="1 2">YIM 93223</strain>
    </source>
</reference>
<dbReference type="EMBL" id="AZAK01000001">
    <property type="protein sequence ID" value="ETA66600.1"/>
    <property type="molecule type" value="Genomic_DNA"/>
</dbReference>
<dbReference type="Proteomes" id="UP000054357">
    <property type="component" value="Unassembled WGS sequence"/>
</dbReference>
<name>W9DNR0_9PSEU</name>
<keyword evidence="2" id="KW-1185">Reference proteome</keyword>
<evidence type="ECO:0000313" key="1">
    <source>
        <dbReference type="EMBL" id="ETA66600.1"/>
    </source>
</evidence>
<protein>
    <submittedName>
        <fullName evidence="1">Uncharacterized protein</fullName>
    </submittedName>
</protein>
<accession>W9DNR0</accession>
<dbReference type="PATRIC" id="fig|592678.3.peg.368"/>
<organism evidence="1 2">
    <name type="scientific">Haloechinothrix halophila YIM 93223</name>
    <dbReference type="NCBI Taxonomy" id="592678"/>
    <lineage>
        <taxon>Bacteria</taxon>
        <taxon>Bacillati</taxon>
        <taxon>Actinomycetota</taxon>
        <taxon>Actinomycetes</taxon>
        <taxon>Pseudonocardiales</taxon>
        <taxon>Pseudonocardiaceae</taxon>
        <taxon>Haloechinothrix</taxon>
    </lineage>
</organism>
<dbReference type="HOGENOM" id="CLU_741233_0_0_11"/>
<proteinExistence type="predicted"/>
<gene>
    <name evidence="1" type="ORF">AmyhaDRAFT_0365</name>
</gene>
<dbReference type="OrthoDB" id="3365759at2"/>
<dbReference type="AlphaFoldDB" id="W9DNR0"/>
<evidence type="ECO:0000313" key="2">
    <source>
        <dbReference type="Proteomes" id="UP000054357"/>
    </source>
</evidence>
<comment type="caution">
    <text evidence="1">The sequence shown here is derived from an EMBL/GenBank/DDBJ whole genome shotgun (WGS) entry which is preliminary data.</text>
</comment>
<sequence>MESAREDLDRLRLDRSSWQELCYDEAVGADGYAYDTAMARRAKVLWALQYDRRAEDHDLLRHIAEQEAVCRRKAPLAGLSDEARLAGFLLAEHGEVSDVWTQWAIKRANFDTSTGYDVEHLFAAGVAATTEYVRTSEHEEKDALLKQVLDRRGEPIVTEDELAAWFERKSEQFPANPDAENALTWVERARLVGDVDAAREYLARWADGRVRDQSTLSQLRYNQSALGDFAAAAKTQEEYLSLLSTPRDLAVNWCTLAEYRRRAEQYEGALAALRKCGRVIVEVPNWEQYAMGRTYVKELVLLALAADVQLASAVFAEADGAASAVPRLPATMLAATAEAAERTGHHLRAEHYRERLASEQEQTGSEADRSRR</sequence>